<proteinExistence type="predicted"/>
<feature type="transmembrane region" description="Helical" evidence="1">
    <location>
        <begin position="283"/>
        <end position="304"/>
    </location>
</feature>
<keyword evidence="1" id="KW-1133">Transmembrane helix</keyword>
<dbReference type="GO" id="GO:0008961">
    <property type="term" value="F:phosphatidylglycerol-prolipoprotein diacylglyceryl transferase activity"/>
    <property type="evidence" value="ECO:0007669"/>
    <property type="project" value="InterPro"/>
</dbReference>
<name>A0A3S0K4J9_9BACT</name>
<evidence type="ECO:0000313" key="3">
    <source>
        <dbReference type="Proteomes" id="UP000282184"/>
    </source>
</evidence>
<evidence type="ECO:0000256" key="1">
    <source>
        <dbReference type="SAM" id="Phobius"/>
    </source>
</evidence>
<dbReference type="RefSeq" id="WP_126694008.1">
    <property type="nucleotide sequence ID" value="NZ_RXOF01000008.1"/>
</dbReference>
<evidence type="ECO:0000313" key="2">
    <source>
        <dbReference type="EMBL" id="RTQ48932.1"/>
    </source>
</evidence>
<sequence>MSHLSAVLLPSSVGHHYYTTFYVLAFLLNQALLLWLGHRRGYPLRSWLLLTTGVTLAFIVGTKLIAAPGTDWSALWQHGQWPAGTARSVLGGAIGGALAGLALRRWLGYSWHALDVFCLPMAAAYAVQCVGCLLTGCCFGHVADWGVQYAPDTLPFLVQVQRGLIPATAAHSLPVVPTQALSGLLVLAVGGLLWALRHRPWAGGSWRLLQVALLLLGRFLIEFWRDPAGEQVGAELTSVAGLTLKQVQWALLPLLLLFGWGWWRRSRPRATLPAEVVPANYSVRNLAGVAVMLALTAVLGPAAFTLPEVLVVKAGLTVVLLAEVAALLQRSAAAPRRLGLPLGLASAVLLFTNQAPAPTDTAAVRRYLTLGVGGVRGAYDQDVVDSDGCGGTTSRTAYYHRYAAVGGTAEYGVRNPSRNFQAIGLGVWRGYERIGIQQLDPNGPFVTVGEDGYTRRTIWDVNPYAEFRTREGGNWETGVRLGVHVGQISYTARALRREEERGLARPIQFLPEVMVWTGVRRSLYAQFDMGTGPLALGNYVTRVGLGSGLGARDGGHLLAGLALSSHYPGPVMGFLSGQIHVGRSGLLLEPYAATDFGRHFQLQGQLRYRIPLPARR</sequence>
<feature type="transmembrane region" description="Helical" evidence="1">
    <location>
        <begin position="15"/>
        <end position="35"/>
    </location>
</feature>
<feature type="transmembrane region" description="Helical" evidence="1">
    <location>
        <begin position="116"/>
        <end position="142"/>
    </location>
</feature>
<dbReference type="AlphaFoldDB" id="A0A3S0K4J9"/>
<evidence type="ECO:0008006" key="4">
    <source>
        <dbReference type="Google" id="ProtNLM"/>
    </source>
</evidence>
<protein>
    <recommendedName>
        <fullName evidence="4">Diacylglyceryl transferase</fullName>
    </recommendedName>
</protein>
<dbReference type="OrthoDB" id="871140at2"/>
<dbReference type="EMBL" id="RXOF01000008">
    <property type="protein sequence ID" value="RTQ48932.1"/>
    <property type="molecule type" value="Genomic_DNA"/>
</dbReference>
<dbReference type="InterPro" id="IPR001640">
    <property type="entry name" value="Lgt"/>
</dbReference>
<reference evidence="2 3" key="1">
    <citation type="submission" date="2018-12" db="EMBL/GenBank/DDBJ databases">
        <title>Hymenobacter gummosus sp. nov., isolated from a spring.</title>
        <authorList>
            <person name="Nie L."/>
        </authorList>
    </citation>
    <scope>NUCLEOTIDE SEQUENCE [LARGE SCALE GENOMIC DNA]</scope>
    <source>
        <strain evidence="2 3">KCTC 52166</strain>
    </source>
</reference>
<dbReference type="Proteomes" id="UP000282184">
    <property type="component" value="Unassembled WGS sequence"/>
</dbReference>
<keyword evidence="1" id="KW-0812">Transmembrane</keyword>
<keyword evidence="3" id="KW-1185">Reference proteome</keyword>
<feature type="transmembrane region" description="Helical" evidence="1">
    <location>
        <begin position="86"/>
        <end position="104"/>
    </location>
</feature>
<feature type="transmembrane region" description="Helical" evidence="1">
    <location>
        <begin position="246"/>
        <end position="263"/>
    </location>
</feature>
<accession>A0A3S0K4J9</accession>
<dbReference type="GO" id="GO:0042158">
    <property type="term" value="P:lipoprotein biosynthetic process"/>
    <property type="evidence" value="ECO:0007669"/>
    <property type="project" value="InterPro"/>
</dbReference>
<dbReference type="GO" id="GO:0005886">
    <property type="term" value="C:plasma membrane"/>
    <property type="evidence" value="ECO:0007669"/>
    <property type="project" value="InterPro"/>
</dbReference>
<organism evidence="2 3">
    <name type="scientific">Hymenobacter gummosus</name>
    <dbReference type="NCBI Taxonomy" id="1776032"/>
    <lineage>
        <taxon>Bacteria</taxon>
        <taxon>Pseudomonadati</taxon>
        <taxon>Bacteroidota</taxon>
        <taxon>Cytophagia</taxon>
        <taxon>Cytophagales</taxon>
        <taxon>Hymenobacteraceae</taxon>
        <taxon>Hymenobacter</taxon>
    </lineage>
</organism>
<feature type="transmembrane region" description="Helical" evidence="1">
    <location>
        <begin position="208"/>
        <end position="226"/>
    </location>
</feature>
<dbReference type="Pfam" id="PF01790">
    <property type="entry name" value="LGT"/>
    <property type="match status" value="1"/>
</dbReference>
<feature type="transmembrane region" description="Helical" evidence="1">
    <location>
        <begin position="176"/>
        <end position="196"/>
    </location>
</feature>
<gene>
    <name evidence="2" type="ORF">EJV47_15170</name>
</gene>
<keyword evidence="1" id="KW-0472">Membrane</keyword>
<comment type="caution">
    <text evidence="2">The sequence shown here is derived from an EMBL/GenBank/DDBJ whole genome shotgun (WGS) entry which is preliminary data.</text>
</comment>
<feature type="transmembrane region" description="Helical" evidence="1">
    <location>
        <begin position="47"/>
        <end position="66"/>
    </location>
</feature>